<keyword evidence="1" id="KW-1133">Transmembrane helix</keyword>
<feature type="transmembrane region" description="Helical" evidence="1">
    <location>
        <begin position="6"/>
        <end position="23"/>
    </location>
</feature>
<evidence type="ECO:0000313" key="2">
    <source>
        <dbReference type="EMBL" id="OUM19565.1"/>
    </source>
</evidence>
<sequence length="69" mass="8299">MDKVLPLLNAIKILLSLFLKIFYHASSRLSIVNLIFAFYFFIRFIIFKNKNIFWLTFLLILLNLFQTLI</sequence>
<evidence type="ECO:0000313" key="3">
    <source>
        <dbReference type="Proteomes" id="UP000194903"/>
    </source>
</evidence>
<dbReference type="EMBL" id="NHOC01000014">
    <property type="protein sequence ID" value="OUM19565.1"/>
    <property type="molecule type" value="Genomic_DNA"/>
</dbReference>
<proteinExistence type="predicted"/>
<accession>A0A252F157</accession>
<reference evidence="2 3" key="1">
    <citation type="submission" date="2017-05" db="EMBL/GenBank/DDBJ databases">
        <title>Butyricicoccus porcorum sp. nov. a butyrate-producing bacterium from the swine intestinal tract.</title>
        <authorList>
            <person name="Trachsel J."/>
            <person name="Humphrey S."/>
            <person name="Allen H.K."/>
        </authorList>
    </citation>
    <scope>NUCLEOTIDE SEQUENCE [LARGE SCALE GENOMIC DNA]</scope>
    <source>
        <strain evidence="2">BB10</strain>
    </source>
</reference>
<keyword evidence="1" id="KW-0812">Transmembrane</keyword>
<protein>
    <submittedName>
        <fullName evidence="2">Uncharacterized protein</fullName>
    </submittedName>
</protein>
<evidence type="ECO:0000256" key="1">
    <source>
        <dbReference type="SAM" id="Phobius"/>
    </source>
</evidence>
<dbReference type="Proteomes" id="UP000194903">
    <property type="component" value="Unassembled WGS sequence"/>
</dbReference>
<organism evidence="2 3">
    <name type="scientific">Butyricicoccus porcorum</name>
    <dbReference type="NCBI Taxonomy" id="1945634"/>
    <lineage>
        <taxon>Bacteria</taxon>
        <taxon>Bacillati</taxon>
        <taxon>Bacillota</taxon>
        <taxon>Clostridia</taxon>
        <taxon>Eubacteriales</taxon>
        <taxon>Butyricicoccaceae</taxon>
        <taxon>Butyricicoccus</taxon>
    </lineage>
</organism>
<name>A0A252F157_9FIRM</name>
<feature type="transmembrane region" description="Helical" evidence="1">
    <location>
        <begin position="30"/>
        <end position="46"/>
    </location>
</feature>
<keyword evidence="3" id="KW-1185">Reference proteome</keyword>
<keyword evidence="1" id="KW-0472">Membrane</keyword>
<dbReference type="AlphaFoldDB" id="A0A252F157"/>
<feature type="transmembrane region" description="Helical" evidence="1">
    <location>
        <begin position="52"/>
        <end position="68"/>
    </location>
</feature>
<gene>
    <name evidence="2" type="ORF">CBW42_12345</name>
</gene>
<comment type="caution">
    <text evidence="2">The sequence shown here is derived from an EMBL/GenBank/DDBJ whole genome shotgun (WGS) entry which is preliminary data.</text>
</comment>